<comment type="caution">
    <text evidence="3">The sequence shown here is derived from an EMBL/GenBank/DDBJ whole genome shotgun (WGS) entry which is preliminary data.</text>
</comment>
<organism evidence="3 4">
    <name type="scientific">Daphnia galeata</name>
    <dbReference type="NCBI Taxonomy" id="27404"/>
    <lineage>
        <taxon>Eukaryota</taxon>
        <taxon>Metazoa</taxon>
        <taxon>Ecdysozoa</taxon>
        <taxon>Arthropoda</taxon>
        <taxon>Crustacea</taxon>
        <taxon>Branchiopoda</taxon>
        <taxon>Diplostraca</taxon>
        <taxon>Cladocera</taxon>
        <taxon>Anomopoda</taxon>
        <taxon>Daphniidae</taxon>
        <taxon>Daphnia</taxon>
    </lineage>
</organism>
<feature type="region of interest" description="Disordered" evidence="1">
    <location>
        <begin position="162"/>
        <end position="220"/>
    </location>
</feature>
<dbReference type="EMBL" id="CAKKLH010000303">
    <property type="protein sequence ID" value="CAH0110521.1"/>
    <property type="molecule type" value="Genomic_DNA"/>
</dbReference>
<feature type="region of interest" description="Disordered" evidence="1">
    <location>
        <begin position="288"/>
        <end position="313"/>
    </location>
</feature>
<name>A0A8J2S6U5_9CRUS</name>
<feature type="compositionally biased region" description="Polar residues" evidence="1">
    <location>
        <begin position="116"/>
        <end position="125"/>
    </location>
</feature>
<feature type="compositionally biased region" description="Polar residues" evidence="1">
    <location>
        <begin position="200"/>
        <end position="216"/>
    </location>
</feature>
<evidence type="ECO:0000256" key="1">
    <source>
        <dbReference type="SAM" id="MobiDB-lite"/>
    </source>
</evidence>
<feature type="signal peptide" evidence="2">
    <location>
        <begin position="1"/>
        <end position="23"/>
    </location>
</feature>
<dbReference type="AlphaFoldDB" id="A0A8J2S6U5"/>
<evidence type="ECO:0000256" key="2">
    <source>
        <dbReference type="SAM" id="SignalP"/>
    </source>
</evidence>
<accession>A0A8J2S6U5</accession>
<feature type="region of interest" description="Disordered" evidence="1">
    <location>
        <begin position="96"/>
        <end position="142"/>
    </location>
</feature>
<feature type="compositionally biased region" description="Basic and acidic residues" evidence="1">
    <location>
        <begin position="288"/>
        <end position="307"/>
    </location>
</feature>
<feature type="chain" id="PRO_5035205700" evidence="2">
    <location>
        <begin position="24"/>
        <end position="313"/>
    </location>
</feature>
<evidence type="ECO:0000313" key="3">
    <source>
        <dbReference type="EMBL" id="CAH0110521.1"/>
    </source>
</evidence>
<reference evidence="3" key="1">
    <citation type="submission" date="2021-11" db="EMBL/GenBank/DDBJ databases">
        <authorList>
            <person name="Schell T."/>
        </authorList>
    </citation>
    <scope>NUCLEOTIDE SEQUENCE</scope>
    <source>
        <strain evidence="3">M5</strain>
    </source>
</reference>
<evidence type="ECO:0000313" key="4">
    <source>
        <dbReference type="Proteomes" id="UP000789390"/>
    </source>
</evidence>
<gene>
    <name evidence="3" type="ORF">DGAL_LOCUS14090</name>
</gene>
<keyword evidence="2" id="KW-0732">Signal</keyword>
<keyword evidence="4" id="KW-1185">Reference proteome</keyword>
<sequence>MQLFGWTLHSCWMLLTVISVCCCVDIGSSTEINEEVMEEQPWIWNDFKLAGAARKFHSILDDEDNDNIVAISDRAAVPRAWKKKGKPNIFATASSFRENQQQEPEEKQQQQQQQQRGSPSGSVDSPNDDYVYEDRPLMNPLMADESGQYYGKLTTDIVKRSQLPSFNPLNDGKRRQKQQQQQRNSMTPQQTLSSSSSSSTGVDDSIASQEQQSSLSAIGRDSAEPRVLPLLGFHSAVNKINRQKESFLKKILRQAVNEEEPKLHAEMYCTGLTTSGPVSFAVLAADRRAGKPKDGGKTTTTKKDFAKISKKYR</sequence>
<proteinExistence type="predicted"/>
<dbReference type="OrthoDB" id="6348473at2759"/>
<protein>
    <submittedName>
        <fullName evidence="3">Uncharacterized protein</fullName>
    </submittedName>
</protein>
<dbReference type="Proteomes" id="UP000789390">
    <property type="component" value="Unassembled WGS sequence"/>
</dbReference>